<reference evidence="2" key="1">
    <citation type="journal article" date="2017" name="Nat. Microbiol.">
        <title>Global analysis of biosynthetic gene clusters reveals vast potential of secondary metabolite production in Penicillium species.</title>
        <authorList>
            <person name="Nielsen J.C."/>
            <person name="Grijseels S."/>
            <person name="Prigent S."/>
            <person name="Ji B."/>
            <person name="Dainat J."/>
            <person name="Nielsen K.F."/>
            <person name="Frisvad J.C."/>
            <person name="Workman M."/>
            <person name="Nielsen J."/>
        </authorList>
    </citation>
    <scope>NUCLEOTIDE SEQUENCE [LARGE SCALE GENOMIC DNA]</scope>
    <source>
        <strain evidence="2">IBT 24891</strain>
    </source>
</reference>
<name>A0A1V6T1Y6_9EURO</name>
<dbReference type="InterPro" id="IPR050235">
    <property type="entry name" value="CK1_Ser-Thr_kinase"/>
</dbReference>
<accession>A0A1V6T1Y6</accession>
<dbReference type="Gene3D" id="1.10.510.10">
    <property type="entry name" value="Transferase(Phosphotransferase) domain 1"/>
    <property type="match status" value="1"/>
</dbReference>
<dbReference type="Proteomes" id="UP000191285">
    <property type="component" value="Unassembled WGS sequence"/>
</dbReference>
<dbReference type="InterPro" id="IPR011009">
    <property type="entry name" value="Kinase-like_dom_sf"/>
</dbReference>
<dbReference type="SUPFAM" id="SSF56112">
    <property type="entry name" value="Protein kinase-like (PK-like)"/>
    <property type="match status" value="1"/>
</dbReference>
<dbReference type="STRING" id="303698.A0A1V6T1Y6"/>
<protein>
    <recommendedName>
        <fullName evidence="3">Protein kinase domain-containing protein</fullName>
    </recommendedName>
</protein>
<evidence type="ECO:0000313" key="2">
    <source>
        <dbReference type="Proteomes" id="UP000191285"/>
    </source>
</evidence>
<dbReference type="EMBL" id="MLKD01000014">
    <property type="protein sequence ID" value="OQE19920.1"/>
    <property type="molecule type" value="Genomic_DNA"/>
</dbReference>
<sequence>MLSLPPTIGSYEIVKLPQNPEDVGYGESIVVNLEQQIPNTEAARHCATFEWFLIKVDDEKSTLSEEASILHSASGGVGIPRLRYFGIHKGRSVMILDLYGPCLEQVFNHRDRQCSMQTLLLLAIQLLSRVRYLHSRNILHGNLSPWSFALGCPNWQSHQFMFTDFRIMKDQPRGASTSWEDHLIRPPKIEPPFLASYFRVVEKSQKIDYQLLQSTLQGYYEEFVCQMEVALGLGGSRALKQSLTPNLGHLLTCSTGEMRQHHSFALERVQCGSNFPGNGDLFWHDLDHLFEIYMAIFVRYKAEDIFRGLNDAWGTMHSLLHGTSQPLRLSILYRFYRFFAVLLETLPSYKSNWISCLSNIAMLLSNAHASRVNIDSALQTVAHWKSVQDENAE</sequence>
<evidence type="ECO:0000313" key="1">
    <source>
        <dbReference type="EMBL" id="OQE19920.1"/>
    </source>
</evidence>
<organism evidence="1 2">
    <name type="scientific">Penicillium steckii</name>
    <dbReference type="NCBI Taxonomy" id="303698"/>
    <lineage>
        <taxon>Eukaryota</taxon>
        <taxon>Fungi</taxon>
        <taxon>Dikarya</taxon>
        <taxon>Ascomycota</taxon>
        <taxon>Pezizomycotina</taxon>
        <taxon>Eurotiomycetes</taxon>
        <taxon>Eurotiomycetidae</taxon>
        <taxon>Eurotiales</taxon>
        <taxon>Aspergillaceae</taxon>
        <taxon>Penicillium</taxon>
    </lineage>
</organism>
<dbReference type="AlphaFoldDB" id="A0A1V6T1Y6"/>
<comment type="caution">
    <text evidence="1">The sequence shown here is derived from an EMBL/GenBank/DDBJ whole genome shotgun (WGS) entry which is preliminary data.</text>
</comment>
<keyword evidence="2" id="KW-1185">Reference proteome</keyword>
<dbReference type="PANTHER" id="PTHR11909">
    <property type="entry name" value="CASEIN KINASE-RELATED"/>
    <property type="match status" value="1"/>
</dbReference>
<proteinExistence type="predicted"/>
<evidence type="ECO:0008006" key="3">
    <source>
        <dbReference type="Google" id="ProtNLM"/>
    </source>
</evidence>
<dbReference type="OrthoDB" id="4496730at2759"/>
<gene>
    <name evidence="1" type="ORF">PENSTE_c014G08168</name>
</gene>